<evidence type="ECO:0000313" key="1">
    <source>
        <dbReference type="EMBL" id="MCP1728446.1"/>
    </source>
</evidence>
<accession>A0ABT1GAY8</accession>
<organism evidence="1 2">
    <name type="scientific">Natronospira proteinivora</name>
    <dbReference type="NCBI Taxonomy" id="1807133"/>
    <lineage>
        <taxon>Bacteria</taxon>
        <taxon>Pseudomonadati</taxon>
        <taxon>Pseudomonadota</taxon>
        <taxon>Gammaproteobacteria</taxon>
        <taxon>Natronospirales</taxon>
        <taxon>Natronospiraceae</taxon>
        <taxon>Natronospira</taxon>
    </lineage>
</organism>
<name>A0ABT1GAY8_9GAMM</name>
<sequence>MGDPSQQMVTFRELDEAAHCPKGTTFRAFKALSDQLREGVDYVLLRADSDGARIESLRAQGRIYNSSVNVVLLQHQAADRVRDNIMKAPQ</sequence>
<gene>
    <name evidence="1" type="ORF">J2T60_002446</name>
</gene>
<dbReference type="RefSeq" id="WP_253450620.1">
    <property type="nucleotide sequence ID" value="NZ_JALJYF010000002.1"/>
</dbReference>
<reference evidence="1 2" key="1">
    <citation type="submission" date="2022-03" db="EMBL/GenBank/DDBJ databases">
        <title>Genomic Encyclopedia of Type Strains, Phase III (KMG-III): the genomes of soil and plant-associated and newly described type strains.</title>
        <authorList>
            <person name="Whitman W."/>
        </authorList>
    </citation>
    <scope>NUCLEOTIDE SEQUENCE [LARGE SCALE GENOMIC DNA]</scope>
    <source>
        <strain evidence="1 2">BSker1</strain>
    </source>
</reference>
<comment type="caution">
    <text evidence="1">The sequence shown here is derived from an EMBL/GenBank/DDBJ whole genome shotgun (WGS) entry which is preliminary data.</text>
</comment>
<proteinExistence type="predicted"/>
<evidence type="ECO:0000313" key="2">
    <source>
        <dbReference type="Proteomes" id="UP001523550"/>
    </source>
</evidence>
<dbReference type="EMBL" id="JALJYF010000002">
    <property type="protein sequence ID" value="MCP1728446.1"/>
    <property type="molecule type" value="Genomic_DNA"/>
</dbReference>
<dbReference type="Proteomes" id="UP001523550">
    <property type="component" value="Unassembled WGS sequence"/>
</dbReference>
<keyword evidence="2" id="KW-1185">Reference proteome</keyword>
<protein>
    <submittedName>
        <fullName evidence="1">Uncharacterized protein</fullName>
    </submittedName>
</protein>